<keyword evidence="7" id="KW-1185">Reference proteome</keyword>
<dbReference type="Pfam" id="PF01753">
    <property type="entry name" value="zf-MYND"/>
    <property type="match status" value="1"/>
</dbReference>
<gene>
    <name evidence="6" type="ORF">CTEN210_04303</name>
</gene>
<name>A0AAD3CKP3_9STRA</name>
<accession>A0AAD3CKP3</accession>
<dbReference type="Proteomes" id="UP001054902">
    <property type="component" value="Unassembled WGS sequence"/>
</dbReference>
<comment type="caution">
    <text evidence="6">The sequence shown here is derived from an EMBL/GenBank/DDBJ whole genome shotgun (WGS) entry which is preliminary data.</text>
</comment>
<evidence type="ECO:0000256" key="4">
    <source>
        <dbReference type="PROSITE-ProRule" id="PRU00134"/>
    </source>
</evidence>
<dbReference type="InterPro" id="IPR002893">
    <property type="entry name" value="Znf_MYND"/>
</dbReference>
<dbReference type="SUPFAM" id="SSF144232">
    <property type="entry name" value="HIT/MYND zinc finger-like"/>
    <property type="match status" value="1"/>
</dbReference>
<evidence type="ECO:0000256" key="1">
    <source>
        <dbReference type="ARBA" id="ARBA00022723"/>
    </source>
</evidence>
<organism evidence="6 7">
    <name type="scientific">Chaetoceros tenuissimus</name>
    <dbReference type="NCBI Taxonomy" id="426638"/>
    <lineage>
        <taxon>Eukaryota</taxon>
        <taxon>Sar</taxon>
        <taxon>Stramenopiles</taxon>
        <taxon>Ochrophyta</taxon>
        <taxon>Bacillariophyta</taxon>
        <taxon>Coscinodiscophyceae</taxon>
        <taxon>Chaetocerotophycidae</taxon>
        <taxon>Chaetocerotales</taxon>
        <taxon>Chaetocerotaceae</taxon>
        <taxon>Chaetoceros</taxon>
    </lineage>
</organism>
<feature type="domain" description="MYND-type" evidence="5">
    <location>
        <begin position="45"/>
        <end position="99"/>
    </location>
</feature>
<dbReference type="PROSITE" id="PS50865">
    <property type="entry name" value="ZF_MYND_2"/>
    <property type="match status" value="1"/>
</dbReference>
<sequence length="296" mass="34142">MDNEKLFQKYYLHPSARKEYLEKENIYAEKLLSSVLALYEESHRCWRCNRLHGKGIETKALICAGCKCAAYCSRECQIEHWKQGDLEQKHILNSHKEKCKGIDETWSAYQIRKKSVGRAHLKGRTCTKPITVNGIEKECFLRPCEPLDYFLCTTSYESNKNALCASMDIFYENIATLACGGKHLIFGDKTISSVLEEQIRTHYEGVLSEFDPGTLKEHEISAMARTGKMLQYKESYLAKYDLMSVRSSLSVDRFITLYICFEPLGLGKRILGENVNKFEIEKILLRELKSCQVKNE</sequence>
<dbReference type="EMBL" id="BLLK01000023">
    <property type="protein sequence ID" value="GFH47827.1"/>
    <property type="molecule type" value="Genomic_DNA"/>
</dbReference>
<evidence type="ECO:0000313" key="7">
    <source>
        <dbReference type="Proteomes" id="UP001054902"/>
    </source>
</evidence>
<evidence type="ECO:0000313" key="6">
    <source>
        <dbReference type="EMBL" id="GFH47827.1"/>
    </source>
</evidence>
<dbReference type="AlphaFoldDB" id="A0AAD3CKP3"/>
<dbReference type="Gene3D" id="6.10.140.2220">
    <property type="match status" value="1"/>
</dbReference>
<dbReference type="GO" id="GO:0008270">
    <property type="term" value="F:zinc ion binding"/>
    <property type="evidence" value="ECO:0007669"/>
    <property type="project" value="UniProtKB-KW"/>
</dbReference>
<evidence type="ECO:0000259" key="5">
    <source>
        <dbReference type="PROSITE" id="PS50865"/>
    </source>
</evidence>
<evidence type="ECO:0000256" key="3">
    <source>
        <dbReference type="ARBA" id="ARBA00022833"/>
    </source>
</evidence>
<keyword evidence="1" id="KW-0479">Metal-binding</keyword>
<keyword evidence="2 4" id="KW-0863">Zinc-finger</keyword>
<proteinExistence type="predicted"/>
<evidence type="ECO:0000256" key="2">
    <source>
        <dbReference type="ARBA" id="ARBA00022771"/>
    </source>
</evidence>
<reference evidence="6 7" key="1">
    <citation type="journal article" date="2021" name="Sci. Rep.">
        <title>The genome of the diatom Chaetoceros tenuissimus carries an ancient integrated fragment of an extant virus.</title>
        <authorList>
            <person name="Hongo Y."/>
            <person name="Kimura K."/>
            <person name="Takaki Y."/>
            <person name="Yoshida Y."/>
            <person name="Baba S."/>
            <person name="Kobayashi G."/>
            <person name="Nagasaki K."/>
            <person name="Hano T."/>
            <person name="Tomaru Y."/>
        </authorList>
    </citation>
    <scope>NUCLEOTIDE SEQUENCE [LARGE SCALE GENOMIC DNA]</scope>
    <source>
        <strain evidence="6 7">NIES-3715</strain>
    </source>
</reference>
<protein>
    <recommendedName>
        <fullName evidence="5">MYND-type domain-containing protein</fullName>
    </recommendedName>
</protein>
<keyword evidence="3" id="KW-0862">Zinc</keyword>